<dbReference type="InterPro" id="IPR056524">
    <property type="entry name" value="KIF6/9_C"/>
</dbReference>
<comment type="caution">
    <text evidence="6">Lacks conserved residue(s) required for the propagation of feature annotation.</text>
</comment>
<comment type="similarity">
    <text evidence="6 7">Belongs to the TRAFAC class myosin-kinesin ATPase superfamily. Kinesin family.</text>
</comment>
<dbReference type="InterPro" id="IPR019821">
    <property type="entry name" value="Kinesin_motor_CS"/>
</dbReference>
<evidence type="ECO:0000259" key="10">
    <source>
        <dbReference type="PROSITE" id="PS50067"/>
    </source>
</evidence>
<sequence length="601" mass="66088">MNYLYSGELARTTSQHKLNRASNRSHSILTIYVQQRAKSGVSERIVCSKLNLVDLAGSERLKKTMDDSDGNFVLDETTKKESMYINQSLTYLEQCVVALSKKNPGHVPYRQTKLTNVLKDSIGGNCNTLMFANMWGESAHLEETISTLRLAARMMRVQNDTSKMETFDDAQMVKKLQKEVKELKQELLMHDAMVERSGITYDEYTPEQKLAMRASIEKFMAAEPGSDEEYEAISFSSVRQMRELLFQFKKLALEKDVSIRRATTAAQQGIANMMNATGGGQGGFGDEAKGLGATVDFGDAKDAVGDVVGGDGFGLGQADPGGRPPIIDQVGGAPSPTRSQGSLSPSRNTEKFAPADSLSADAQAKTTSKAENVGVTTETFYGGDLKGSVPDDKEEAFALYKRTKGRSTNSSMLSMKAEVKTLKAKSRVLSTECNEYKEDIDDFTSKIKAKKDMRMQQMRPGGYDDNIDVVDQEEYDLMTAQRAAKKAFKARHGILTELRSKISGLQAEVDDTKFQLVEDFDKWHGIAIGTLVDDGGGGGAVEGGEVMDDAEMFEKMELERIAATDPDSVAFFQAQKTRRANQTQNSLTIRQMGKNKRSVGV</sequence>
<feature type="compositionally biased region" description="Polar residues" evidence="9">
    <location>
        <begin position="336"/>
        <end position="347"/>
    </location>
</feature>
<evidence type="ECO:0000256" key="6">
    <source>
        <dbReference type="PROSITE-ProRule" id="PRU00283"/>
    </source>
</evidence>
<dbReference type="Proteomes" id="UP001165060">
    <property type="component" value="Unassembled WGS sequence"/>
</dbReference>
<protein>
    <recommendedName>
        <fullName evidence="7">Kinesin-like protein</fullName>
    </recommendedName>
</protein>
<dbReference type="SUPFAM" id="SSF52540">
    <property type="entry name" value="P-loop containing nucleoside triphosphate hydrolases"/>
    <property type="match status" value="1"/>
</dbReference>
<organism evidence="11 12">
    <name type="scientific">Tetraparma gracilis</name>
    <dbReference type="NCBI Taxonomy" id="2962635"/>
    <lineage>
        <taxon>Eukaryota</taxon>
        <taxon>Sar</taxon>
        <taxon>Stramenopiles</taxon>
        <taxon>Ochrophyta</taxon>
        <taxon>Bolidophyceae</taxon>
        <taxon>Parmales</taxon>
        <taxon>Triparmaceae</taxon>
        <taxon>Tetraparma</taxon>
    </lineage>
</organism>
<evidence type="ECO:0000256" key="9">
    <source>
        <dbReference type="SAM" id="MobiDB-lite"/>
    </source>
</evidence>
<dbReference type="EMBL" id="BRYB01003381">
    <property type="protein sequence ID" value="GMI35651.1"/>
    <property type="molecule type" value="Genomic_DNA"/>
</dbReference>
<dbReference type="PRINTS" id="PR00380">
    <property type="entry name" value="KINESINHEAVY"/>
</dbReference>
<dbReference type="InterPro" id="IPR001752">
    <property type="entry name" value="Kinesin_motor_dom"/>
</dbReference>
<keyword evidence="3 7" id="KW-0067">ATP-binding</keyword>
<keyword evidence="12" id="KW-1185">Reference proteome</keyword>
<dbReference type="PROSITE" id="PS50067">
    <property type="entry name" value="KINESIN_MOTOR_2"/>
    <property type="match status" value="1"/>
</dbReference>
<dbReference type="PANTHER" id="PTHR47968">
    <property type="entry name" value="CENTROMERE PROTEIN E"/>
    <property type="match status" value="1"/>
</dbReference>
<dbReference type="InterPro" id="IPR036961">
    <property type="entry name" value="Kinesin_motor_dom_sf"/>
</dbReference>
<feature type="region of interest" description="Disordered" evidence="9">
    <location>
        <begin position="311"/>
        <end position="369"/>
    </location>
</feature>
<comment type="caution">
    <text evidence="11">The sequence shown here is derived from an EMBL/GenBank/DDBJ whole genome shotgun (WGS) entry which is preliminary data.</text>
</comment>
<keyword evidence="5 7" id="KW-0505">Motor protein</keyword>
<dbReference type="Gene3D" id="3.40.850.10">
    <property type="entry name" value="Kinesin motor domain"/>
    <property type="match status" value="1"/>
</dbReference>
<name>A0ABQ6MYR7_9STRA</name>
<feature type="coiled-coil region" evidence="8">
    <location>
        <begin position="419"/>
        <end position="453"/>
    </location>
</feature>
<keyword evidence="4 8" id="KW-0175">Coiled coil</keyword>
<accession>A0ABQ6MYR7</accession>
<evidence type="ECO:0000256" key="4">
    <source>
        <dbReference type="ARBA" id="ARBA00023054"/>
    </source>
</evidence>
<evidence type="ECO:0000256" key="5">
    <source>
        <dbReference type="ARBA" id="ARBA00023175"/>
    </source>
</evidence>
<dbReference type="InterPro" id="IPR027640">
    <property type="entry name" value="Kinesin-like_fam"/>
</dbReference>
<evidence type="ECO:0000256" key="3">
    <source>
        <dbReference type="ARBA" id="ARBA00022840"/>
    </source>
</evidence>
<evidence type="ECO:0000256" key="8">
    <source>
        <dbReference type="SAM" id="Coils"/>
    </source>
</evidence>
<keyword evidence="2 7" id="KW-0547">Nucleotide-binding</keyword>
<evidence type="ECO:0000256" key="2">
    <source>
        <dbReference type="ARBA" id="ARBA00022741"/>
    </source>
</evidence>
<dbReference type="InterPro" id="IPR027417">
    <property type="entry name" value="P-loop_NTPase"/>
</dbReference>
<evidence type="ECO:0000256" key="7">
    <source>
        <dbReference type="RuleBase" id="RU000394"/>
    </source>
</evidence>
<dbReference type="Pfam" id="PF00225">
    <property type="entry name" value="Kinesin"/>
    <property type="match status" value="1"/>
</dbReference>
<evidence type="ECO:0000313" key="12">
    <source>
        <dbReference type="Proteomes" id="UP001165060"/>
    </source>
</evidence>
<proteinExistence type="inferred from homology"/>
<evidence type="ECO:0000313" key="11">
    <source>
        <dbReference type="EMBL" id="GMI35651.1"/>
    </source>
</evidence>
<dbReference type="PROSITE" id="PS00411">
    <property type="entry name" value="KINESIN_MOTOR_1"/>
    <property type="match status" value="1"/>
</dbReference>
<reference evidence="11 12" key="1">
    <citation type="journal article" date="2023" name="Commun. Biol.">
        <title>Genome analysis of Parmales, the sister group of diatoms, reveals the evolutionary specialization of diatoms from phago-mixotrophs to photoautotrophs.</title>
        <authorList>
            <person name="Ban H."/>
            <person name="Sato S."/>
            <person name="Yoshikawa S."/>
            <person name="Yamada K."/>
            <person name="Nakamura Y."/>
            <person name="Ichinomiya M."/>
            <person name="Sato N."/>
            <person name="Blanc-Mathieu R."/>
            <person name="Endo H."/>
            <person name="Kuwata A."/>
            <person name="Ogata H."/>
        </authorList>
    </citation>
    <scope>NUCLEOTIDE SEQUENCE [LARGE SCALE GENOMIC DNA]</scope>
</reference>
<dbReference type="SMART" id="SM00129">
    <property type="entry name" value="KISc"/>
    <property type="match status" value="1"/>
</dbReference>
<dbReference type="Pfam" id="PF23735">
    <property type="entry name" value="KIF9"/>
    <property type="match status" value="1"/>
</dbReference>
<dbReference type="PANTHER" id="PTHR47968:SF36">
    <property type="entry name" value="KINESIN HEAVY CHAIN ISOFORM X1"/>
    <property type="match status" value="1"/>
</dbReference>
<feature type="region of interest" description="Disordered" evidence="9">
    <location>
        <begin position="582"/>
        <end position="601"/>
    </location>
</feature>
<evidence type="ECO:0000256" key="1">
    <source>
        <dbReference type="ARBA" id="ARBA00022701"/>
    </source>
</evidence>
<feature type="domain" description="Kinesin motor" evidence="10">
    <location>
        <begin position="1"/>
        <end position="157"/>
    </location>
</feature>
<keyword evidence="1 7" id="KW-0493">Microtubule</keyword>
<gene>
    <name evidence="11" type="ORF">TeGR_g4174</name>
</gene>